<dbReference type="GO" id="GO:0016787">
    <property type="term" value="F:hydrolase activity"/>
    <property type="evidence" value="ECO:0007669"/>
    <property type="project" value="UniProtKB-ARBA"/>
</dbReference>
<evidence type="ECO:0000313" key="2">
    <source>
        <dbReference type="Proteomes" id="UP000324974"/>
    </source>
</evidence>
<dbReference type="Proteomes" id="UP000324974">
    <property type="component" value="Chromosome"/>
</dbReference>
<dbReference type="AlphaFoldDB" id="A0A5C1AKL6"/>
<evidence type="ECO:0008006" key="3">
    <source>
        <dbReference type="Google" id="ProtNLM"/>
    </source>
</evidence>
<name>A0A5C1AKL6_9BACT</name>
<protein>
    <recommendedName>
        <fullName evidence="3">Nucleotide pyrophosphatase</fullName>
    </recommendedName>
</protein>
<keyword evidence="2" id="KW-1185">Reference proteome</keyword>
<gene>
    <name evidence="1" type="ORF">PX52LOC_06840</name>
</gene>
<dbReference type="Gene3D" id="3.40.720.10">
    <property type="entry name" value="Alkaline Phosphatase, subunit A"/>
    <property type="match status" value="2"/>
</dbReference>
<dbReference type="KEGG" id="lrs:PX52LOC_06840"/>
<accession>A0A5C1AKL6</accession>
<dbReference type="RefSeq" id="WP_149114122.1">
    <property type="nucleotide sequence ID" value="NZ_CP042425.1"/>
</dbReference>
<reference evidence="2" key="1">
    <citation type="submission" date="2019-08" db="EMBL/GenBank/DDBJ databases">
        <title>Limnoglobus roseus gen. nov., sp. nov., a novel freshwater planctomycete with a giant genome from the family Gemmataceae.</title>
        <authorList>
            <person name="Kulichevskaya I.S."/>
            <person name="Naumoff D.G."/>
            <person name="Miroshnikov K."/>
            <person name="Ivanova A."/>
            <person name="Philippov D.A."/>
            <person name="Hakobyan A."/>
            <person name="Rijpstra I.C."/>
            <person name="Sinninghe Damste J.S."/>
            <person name="Liesack W."/>
            <person name="Dedysh S.N."/>
        </authorList>
    </citation>
    <scope>NUCLEOTIDE SEQUENCE [LARGE SCALE GENOMIC DNA]</scope>
    <source>
        <strain evidence="2">PX52</strain>
    </source>
</reference>
<evidence type="ECO:0000313" key="1">
    <source>
        <dbReference type="EMBL" id="QEL19761.1"/>
    </source>
</evidence>
<dbReference type="EMBL" id="CP042425">
    <property type="protein sequence ID" value="QEL19761.1"/>
    <property type="molecule type" value="Genomic_DNA"/>
</dbReference>
<sequence>MSGRWVPVLFGVVVLATVAGGAEPPAKKLLLIGIDGCRPDALLKADAPNLHGLRSRGAYTEAAQTGDITVSGPGWSSMLTGVWRDKHGVRDNSFEGKNIADYPSFLDRVKTAKPELRTASFATWAPIHTHIVKSADVKLTNKTDVATAAAAVKELTEQNPDLVFVDFDDVDHAGHSHGFSPTVPEYLKTIADTDAHVGAILKAIRARKNFANEDWLTLVTTDHGGRGKSHGANVPEIRTIFFIVNGPSVAPGEITSDVGVVDTAVTALTHLGVAVSPEWKLDGKSVGLTTAKVKPSR</sequence>
<dbReference type="PANTHER" id="PTHR10151">
    <property type="entry name" value="ECTONUCLEOTIDE PYROPHOSPHATASE/PHOSPHODIESTERASE"/>
    <property type="match status" value="1"/>
</dbReference>
<dbReference type="Pfam" id="PF01663">
    <property type="entry name" value="Phosphodiest"/>
    <property type="match status" value="2"/>
</dbReference>
<dbReference type="SUPFAM" id="SSF53649">
    <property type="entry name" value="Alkaline phosphatase-like"/>
    <property type="match status" value="1"/>
</dbReference>
<organism evidence="1 2">
    <name type="scientific">Limnoglobus roseus</name>
    <dbReference type="NCBI Taxonomy" id="2598579"/>
    <lineage>
        <taxon>Bacteria</taxon>
        <taxon>Pseudomonadati</taxon>
        <taxon>Planctomycetota</taxon>
        <taxon>Planctomycetia</taxon>
        <taxon>Gemmatales</taxon>
        <taxon>Gemmataceae</taxon>
        <taxon>Limnoglobus</taxon>
    </lineage>
</organism>
<dbReference type="PANTHER" id="PTHR10151:SF120">
    <property type="entry name" value="BIS(5'-ADENOSYL)-TRIPHOSPHATASE"/>
    <property type="match status" value="1"/>
</dbReference>
<dbReference type="InterPro" id="IPR002591">
    <property type="entry name" value="Phosphodiest/P_Trfase"/>
</dbReference>
<dbReference type="InterPro" id="IPR017850">
    <property type="entry name" value="Alkaline_phosphatase_core_sf"/>
</dbReference>
<dbReference type="OrthoDB" id="1956004at2"/>
<proteinExistence type="predicted"/>